<protein>
    <submittedName>
        <fullName evidence="2">Uncharacterized protein</fullName>
    </submittedName>
</protein>
<dbReference type="AlphaFoldDB" id="A0A382ACT2"/>
<organism evidence="2">
    <name type="scientific">marine metagenome</name>
    <dbReference type="NCBI Taxonomy" id="408172"/>
    <lineage>
        <taxon>unclassified sequences</taxon>
        <taxon>metagenomes</taxon>
        <taxon>ecological metagenomes</taxon>
    </lineage>
</organism>
<reference evidence="2" key="1">
    <citation type="submission" date="2018-05" db="EMBL/GenBank/DDBJ databases">
        <authorList>
            <person name="Lanie J.A."/>
            <person name="Ng W.-L."/>
            <person name="Kazmierczak K.M."/>
            <person name="Andrzejewski T.M."/>
            <person name="Davidsen T.M."/>
            <person name="Wayne K.J."/>
            <person name="Tettelin H."/>
            <person name="Glass J.I."/>
            <person name="Rusch D."/>
            <person name="Podicherti R."/>
            <person name="Tsui H.-C.T."/>
            <person name="Winkler M.E."/>
        </authorList>
    </citation>
    <scope>NUCLEOTIDE SEQUENCE</scope>
</reference>
<evidence type="ECO:0000256" key="1">
    <source>
        <dbReference type="SAM" id="MobiDB-lite"/>
    </source>
</evidence>
<dbReference type="EMBL" id="UINC01024770">
    <property type="protein sequence ID" value="SVA99081.1"/>
    <property type="molecule type" value="Genomic_DNA"/>
</dbReference>
<sequence>MDRSFLADKDVISASRKFVCIRLATYENAEENEVLKGFYARGGNLENTVFTLLTPDGKTKLVTAGRSPVWAFGGVSGPGVNAQPEESMKKMGQTMEAIALAYPGKGKAAKGFPPLPYLADLRLALNVTAADRQPLVVVYSKSAEQRKKMEQELSKVAWSDQFIGEAQYVPASDASEFKSVKNFKATSGFVVIQPGTFGLTGEVIEVIDAATSAGKLAGPLAEALGKHKPSQLTYDQHRQAGSRAGARWQSATPNTDGLSRRGGGRRPRR</sequence>
<accession>A0A382ACT2</accession>
<gene>
    <name evidence="2" type="ORF">METZ01_LOCUS151935</name>
</gene>
<proteinExistence type="predicted"/>
<evidence type="ECO:0000313" key="2">
    <source>
        <dbReference type="EMBL" id="SVA99081.1"/>
    </source>
</evidence>
<name>A0A382ACT2_9ZZZZ</name>
<feature type="region of interest" description="Disordered" evidence="1">
    <location>
        <begin position="227"/>
        <end position="269"/>
    </location>
</feature>